<evidence type="ECO:0000313" key="6">
    <source>
        <dbReference type="Proteomes" id="UP000654304"/>
    </source>
</evidence>
<name>A0ABR7A9R2_9BURK</name>
<protein>
    <submittedName>
        <fullName evidence="5">TOBE domain-containing protein</fullName>
    </submittedName>
</protein>
<dbReference type="PROSITE" id="PS51866">
    <property type="entry name" value="MOP"/>
    <property type="match status" value="1"/>
</dbReference>
<feature type="domain" description="Mop" evidence="4">
    <location>
        <begin position="70"/>
        <end position="138"/>
    </location>
</feature>
<dbReference type="EMBL" id="JACOGD010000014">
    <property type="protein sequence ID" value="MBC3933650.1"/>
    <property type="molecule type" value="Genomic_DNA"/>
</dbReference>
<feature type="region of interest" description="Disordered" evidence="3">
    <location>
        <begin position="142"/>
        <end position="166"/>
    </location>
</feature>
<keyword evidence="6" id="KW-1185">Reference proteome</keyword>
<feature type="compositionally biased region" description="Low complexity" evidence="3">
    <location>
        <begin position="142"/>
        <end position="157"/>
    </location>
</feature>
<dbReference type="InterPro" id="IPR008995">
    <property type="entry name" value="Mo/tungstate-bd_C_term_dom"/>
</dbReference>
<evidence type="ECO:0000256" key="1">
    <source>
        <dbReference type="ARBA" id="ARBA00022505"/>
    </source>
</evidence>
<keyword evidence="1 2" id="KW-0500">Molybdenum</keyword>
<evidence type="ECO:0000256" key="3">
    <source>
        <dbReference type="SAM" id="MobiDB-lite"/>
    </source>
</evidence>
<evidence type="ECO:0000256" key="2">
    <source>
        <dbReference type="PROSITE-ProRule" id="PRU01213"/>
    </source>
</evidence>
<proteinExistence type="predicted"/>
<sequence length="166" mass="17691">MNQLSGQLLAIDTQGSVSIADVAIGEHGKLILTAMVLGAAHPATTWSVGQPVTMLFKESEVALARQLSGQISLRNRMPGQVVALEQGRLLTRVRLALQDVSGGCIESLITTRSAQAMQLGIGDQLEALVKSNEMSMMPQIHPQIQQPPQQQIQQPTQHGGAAQEPA</sequence>
<dbReference type="InterPro" id="IPR004606">
    <property type="entry name" value="Mop_domain"/>
</dbReference>
<dbReference type="RefSeq" id="WP_186905205.1">
    <property type="nucleotide sequence ID" value="NZ_JACOGD010000014.1"/>
</dbReference>
<comment type="caution">
    <text evidence="5">The sequence shown here is derived from an EMBL/GenBank/DDBJ whole genome shotgun (WGS) entry which is preliminary data.</text>
</comment>
<gene>
    <name evidence="5" type="ORF">H8K43_18395</name>
</gene>
<dbReference type="InterPro" id="IPR005116">
    <property type="entry name" value="Transp-assoc_OB_typ1"/>
</dbReference>
<evidence type="ECO:0000313" key="5">
    <source>
        <dbReference type="EMBL" id="MBC3933650.1"/>
    </source>
</evidence>
<evidence type="ECO:0000259" key="4">
    <source>
        <dbReference type="PROSITE" id="PS51866"/>
    </source>
</evidence>
<dbReference type="Gene3D" id="2.40.50.100">
    <property type="match status" value="1"/>
</dbReference>
<reference evidence="5 6" key="1">
    <citation type="submission" date="2020-08" db="EMBL/GenBank/DDBJ databases">
        <title>Novel species isolated from subtropical streams in China.</title>
        <authorList>
            <person name="Lu H."/>
        </authorList>
    </citation>
    <scope>NUCLEOTIDE SEQUENCE [LARGE SCALE GENOMIC DNA]</scope>
    <source>
        <strain evidence="5 6">CY22W</strain>
    </source>
</reference>
<dbReference type="Pfam" id="PF03459">
    <property type="entry name" value="TOBE"/>
    <property type="match status" value="1"/>
</dbReference>
<accession>A0ABR7A9R2</accession>
<organism evidence="5 6">
    <name type="scientific">Undibacterium curvum</name>
    <dbReference type="NCBI Taxonomy" id="2762294"/>
    <lineage>
        <taxon>Bacteria</taxon>
        <taxon>Pseudomonadati</taxon>
        <taxon>Pseudomonadota</taxon>
        <taxon>Betaproteobacteria</taxon>
        <taxon>Burkholderiales</taxon>
        <taxon>Oxalobacteraceae</taxon>
        <taxon>Undibacterium</taxon>
    </lineage>
</organism>
<dbReference type="SUPFAM" id="SSF50331">
    <property type="entry name" value="MOP-like"/>
    <property type="match status" value="1"/>
</dbReference>
<dbReference type="Proteomes" id="UP000654304">
    <property type="component" value="Unassembled WGS sequence"/>
</dbReference>